<sequence length="1022" mass="105993">MGDRPSRRATSWSPVRFARRSALGHRRGQTSALLAVAALITACTAFAPVYDRAMQQALVDTLLANADTDELLVRVQSEATVDARGTNEAQDPRELQALVPRDVAGQLGTPVLGRTASVTTVHGDIPPTGPIVWREGACEHVRVLRGTCPDAAGQILVSEADVDNFGLAPGTPVRVRTAVSGETGVRLEVVGTYAPRDRTWWQEETLVGMSSVVGGTDPSAAHDAWLTVEETFLGGPVFLGETAHTAALVRTGSTDVDGVLALGDRLDELADRLEDEDGDLTLMTALGDVTDSVREQTRQAHRTVPLLVAPLAVLAVFVLWLVLGAATEQRRGEVAVARLRGRGRAGATGVLLLELLPVLLPGVAVGAVGALLGGAVARALLPGAEPFEVGVGYAVAVLLAAVAVVLTTVAAAVRVAREPLDVLVRRGRTSSRRWAVGALDAFLLAVVGTGVLAFVTGSLSGPAALVGPALLALLAGLLIGHLATPAASVSGRWLLRRGRLVAGLTLLETGRRPETRTLMAVLTVASALAVFAVDALVVGERNRVNASQHEAGAPVVLRVAGLDLDGVRSALEEVDPAGRRTTPVMISRDTLAVDPESFPRVAFFPRGAPTADEWRAIAPPDVEPVTLTGTRFALTVRTGDGAVPEDALGADAQAGLDLVVTAASGTRRTITLGTLPRPGERATLVGEDDACAEGCRLVALAFTGYGGVSITNSVDVSGLEVDGRRVEWPTSAEEWNTTDSEATFIAPTSGAPGALRLELSTHGIYPAEATPAWVPLTVPTLLPTGRRDPLGLVVSGVNGSDRPARSVGRVVLVPSMPRRSALVDLDAITRGSDFSAAAHVEVWLDDPALVEGVVASLRERGVVVEDVRRYETIRQGYADTVAAWSLALGAVVGPAVVLIALLVLLVLAVTGWRDRARDLAVLRLNGAGRRTTRGLAVWAQLPGVLLALATGVAAGTVGAALAMPDVPFLPTPPEAPVVDPSTAWPAVLAVAAACFVVLPAAAALAGVATARQARADRVKDGA</sequence>
<dbReference type="PANTHER" id="PTHR30489:SF0">
    <property type="entry name" value="LIPOPROTEIN-RELEASING SYSTEM TRANSMEMBRANE PROTEIN LOLE"/>
    <property type="match status" value="1"/>
</dbReference>
<feature type="transmembrane region" description="Helical" evidence="7">
    <location>
        <begin position="983"/>
        <end position="1007"/>
    </location>
</feature>
<evidence type="ECO:0000256" key="2">
    <source>
        <dbReference type="ARBA" id="ARBA00005236"/>
    </source>
</evidence>
<evidence type="ECO:0000256" key="7">
    <source>
        <dbReference type="SAM" id="Phobius"/>
    </source>
</evidence>
<keyword evidence="6 7" id="KW-0472">Membrane</keyword>
<evidence type="ECO:0000259" key="8">
    <source>
        <dbReference type="Pfam" id="PF02687"/>
    </source>
</evidence>
<dbReference type="GO" id="GO:0098797">
    <property type="term" value="C:plasma membrane protein complex"/>
    <property type="evidence" value="ECO:0007669"/>
    <property type="project" value="TreeGrafter"/>
</dbReference>
<feature type="transmembrane region" description="Helical" evidence="7">
    <location>
        <begin position="434"/>
        <end position="457"/>
    </location>
</feature>
<feature type="domain" description="ABC3 transporter permease C-terminal" evidence="8">
    <location>
        <begin position="896"/>
        <end position="1000"/>
    </location>
</feature>
<keyword evidence="4 7" id="KW-0812">Transmembrane</keyword>
<dbReference type="EMBL" id="CADCUM010000097">
    <property type="protein sequence ID" value="CAA9393692.1"/>
    <property type="molecule type" value="Genomic_DNA"/>
</dbReference>
<reference evidence="9" key="1">
    <citation type="submission" date="2020-02" db="EMBL/GenBank/DDBJ databases">
        <authorList>
            <person name="Meier V. D."/>
        </authorList>
    </citation>
    <scope>NUCLEOTIDE SEQUENCE</scope>
    <source>
        <strain evidence="9">AVDCRST_MAG32</strain>
    </source>
</reference>
<evidence type="ECO:0000256" key="1">
    <source>
        <dbReference type="ARBA" id="ARBA00004651"/>
    </source>
</evidence>
<dbReference type="InterPro" id="IPR051447">
    <property type="entry name" value="Lipoprotein-release_system"/>
</dbReference>
<feature type="transmembrane region" description="Helical" evidence="7">
    <location>
        <begin position="391"/>
        <end position="413"/>
    </location>
</feature>
<protein>
    <recommendedName>
        <fullName evidence="8">ABC3 transporter permease C-terminal domain-containing protein</fullName>
    </recommendedName>
</protein>
<feature type="transmembrane region" description="Helical" evidence="7">
    <location>
        <begin position="347"/>
        <end position="371"/>
    </location>
</feature>
<dbReference type="InterPro" id="IPR003838">
    <property type="entry name" value="ABC3_permease_C"/>
</dbReference>
<evidence type="ECO:0000256" key="4">
    <source>
        <dbReference type="ARBA" id="ARBA00022692"/>
    </source>
</evidence>
<evidence type="ECO:0000256" key="6">
    <source>
        <dbReference type="ARBA" id="ARBA00023136"/>
    </source>
</evidence>
<dbReference type="Pfam" id="PF02687">
    <property type="entry name" value="FtsX"/>
    <property type="match status" value="2"/>
</dbReference>
<feature type="domain" description="ABC3 transporter permease C-terminal" evidence="8">
    <location>
        <begin position="311"/>
        <end position="416"/>
    </location>
</feature>
<gene>
    <name evidence="9" type="ORF">AVDCRST_MAG32-2508</name>
</gene>
<feature type="transmembrane region" description="Helical" evidence="7">
    <location>
        <begin position="881"/>
        <end position="909"/>
    </location>
</feature>
<evidence type="ECO:0000256" key="3">
    <source>
        <dbReference type="ARBA" id="ARBA00022475"/>
    </source>
</evidence>
<organism evidence="9">
    <name type="scientific">uncultured Nocardioides sp</name>
    <dbReference type="NCBI Taxonomy" id="198441"/>
    <lineage>
        <taxon>Bacteria</taxon>
        <taxon>Bacillati</taxon>
        <taxon>Actinomycetota</taxon>
        <taxon>Actinomycetes</taxon>
        <taxon>Propionibacteriales</taxon>
        <taxon>Nocardioidaceae</taxon>
        <taxon>Nocardioides</taxon>
        <taxon>environmental samples</taxon>
    </lineage>
</organism>
<keyword evidence="5 7" id="KW-1133">Transmembrane helix</keyword>
<evidence type="ECO:0000256" key="5">
    <source>
        <dbReference type="ARBA" id="ARBA00022989"/>
    </source>
</evidence>
<comment type="similarity">
    <text evidence="2">Belongs to the ABC-4 integral membrane protein family. LolC/E subfamily.</text>
</comment>
<dbReference type="AlphaFoldDB" id="A0A6J4NPF9"/>
<dbReference type="PANTHER" id="PTHR30489">
    <property type="entry name" value="LIPOPROTEIN-RELEASING SYSTEM TRANSMEMBRANE PROTEIN LOLE"/>
    <property type="match status" value="1"/>
</dbReference>
<feature type="transmembrane region" description="Helical" evidence="7">
    <location>
        <begin position="469"/>
        <end position="495"/>
    </location>
</feature>
<name>A0A6J4NPF9_9ACTN</name>
<comment type="subcellular location">
    <subcellularLocation>
        <location evidence="1">Cell membrane</location>
        <topology evidence="1">Multi-pass membrane protein</topology>
    </subcellularLocation>
</comment>
<feature type="transmembrane region" description="Helical" evidence="7">
    <location>
        <begin position="516"/>
        <end position="538"/>
    </location>
</feature>
<proteinExistence type="inferred from homology"/>
<feature type="transmembrane region" description="Helical" evidence="7">
    <location>
        <begin position="304"/>
        <end position="326"/>
    </location>
</feature>
<feature type="transmembrane region" description="Helical" evidence="7">
    <location>
        <begin position="935"/>
        <end position="963"/>
    </location>
</feature>
<dbReference type="GO" id="GO:0044874">
    <property type="term" value="P:lipoprotein localization to outer membrane"/>
    <property type="evidence" value="ECO:0007669"/>
    <property type="project" value="TreeGrafter"/>
</dbReference>
<keyword evidence="3" id="KW-1003">Cell membrane</keyword>
<evidence type="ECO:0000313" key="9">
    <source>
        <dbReference type="EMBL" id="CAA9393692.1"/>
    </source>
</evidence>
<accession>A0A6J4NPF9</accession>